<reference evidence="1" key="1">
    <citation type="submission" date="2020-08" db="EMBL/GenBank/DDBJ databases">
        <title>Multicomponent nature underlies the extraordinary mechanical properties of spider dragline silk.</title>
        <authorList>
            <person name="Kono N."/>
            <person name="Nakamura H."/>
            <person name="Mori M."/>
            <person name="Yoshida Y."/>
            <person name="Ohtoshi R."/>
            <person name="Malay A.D."/>
            <person name="Moran D.A.P."/>
            <person name="Tomita M."/>
            <person name="Numata K."/>
            <person name="Arakawa K."/>
        </authorList>
    </citation>
    <scope>NUCLEOTIDE SEQUENCE</scope>
</reference>
<dbReference type="EMBL" id="BMAW01077917">
    <property type="protein sequence ID" value="GFU08736.1"/>
    <property type="molecule type" value="Genomic_DNA"/>
</dbReference>
<gene>
    <name evidence="1" type="primary">NCL1_31616</name>
    <name evidence="1" type="ORF">NPIL_73341</name>
</gene>
<organism evidence="1 2">
    <name type="scientific">Nephila pilipes</name>
    <name type="common">Giant wood spider</name>
    <name type="synonym">Nephila maculata</name>
    <dbReference type="NCBI Taxonomy" id="299642"/>
    <lineage>
        <taxon>Eukaryota</taxon>
        <taxon>Metazoa</taxon>
        <taxon>Ecdysozoa</taxon>
        <taxon>Arthropoda</taxon>
        <taxon>Chelicerata</taxon>
        <taxon>Arachnida</taxon>
        <taxon>Araneae</taxon>
        <taxon>Araneomorphae</taxon>
        <taxon>Entelegynae</taxon>
        <taxon>Araneoidea</taxon>
        <taxon>Nephilidae</taxon>
        <taxon>Nephila</taxon>
    </lineage>
</organism>
<evidence type="ECO:0000313" key="1">
    <source>
        <dbReference type="EMBL" id="GFU08736.1"/>
    </source>
</evidence>
<dbReference type="AlphaFoldDB" id="A0A8X6QB13"/>
<accession>A0A8X6QB13</accession>
<name>A0A8X6QB13_NEPPI</name>
<proteinExistence type="predicted"/>
<dbReference type="Proteomes" id="UP000887013">
    <property type="component" value="Unassembled WGS sequence"/>
</dbReference>
<evidence type="ECO:0000313" key="2">
    <source>
        <dbReference type="Proteomes" id="UP000887013"/>
    </source>
</evidence>
<dbReference type="OrthoDB" id="6437071at2759"/>
<comment type="caution">
    <text evidence="1">The sequence shown here is derived from an EMBL/GenBank/DDBJ whole genome shotgun (WGS) entry which is preliminary data.</text>
</comment>
<keyword evidence="2" id="KW-1185">Reference proteome</keyword>
<sequence length="108" mass="12546">MTSFGEFDQCLETVVPHPKQKDDILFQGQYCLVDIRFRVPPKKRRYNFNDHVIELENFTGSKKSVSNQTVSYRLHDSPLSARASTLCVSLARRCFGLDHYNFSIDQRS</sequence>
<protein>
    <submittedName>
        <fullName evidence="1">Uncharacterized protein</fullName>
    </submittedName>
</protein>